<comment type="caution">
    <text evidence="1">The sequence shown here is derived from an EMBL/GenBank/DDBJ whole genome shotgun (WGS) entry which is preliminary data.</text>
</comment>
<gene>
    <name evidence="1" type="ORF">PIB30_014814</name>
</gene>
<sequence>MEVEIAEIMEGAMEPADVTTREIPRPIQGHRLPPQQSNNTTTECIQGMENTADNLQRVTTKLQETTPTTLKDEIKASLLAVLNPNNRTTLKFNYQQWGTGSR</sequence>
<keyword evidence="2" id="KW-1185">Reference proteome</keyword>
<name>A0ABU6Q6R1_9FABA</name>
<dbReference type="EMBL" id="JASCZI010000040">
    <property type="protein sequence ID" value="MED6107519.1"/>
    <property type="molecule type" value="Genomic_DNA"/>
</dbReference>
<evidence type="ECO:0000313" key="1">
    <source>
        <dbReference type="EMBL" id="MED6107519.1"/>
    </source>
</evidence>
<evidence type="ECO:0000313" key="2">
    <source>
        <dbReference type="Proteomes" id="UP001341840"/>
    </source>
</evidence>
<protein>
    <submittedName>
        <fullName evidence="1">Uncharacterized protein</fullName>
    </submittedName>
</protein>
<organism evidence="1 2">
    <name type="scientific">Stylosanthes scabra</name>
    <dbReference type="NCBI Taxonomy" id="79078"/>
    <lineage>
        <taxon>Eukaryota</taxon>
        <taxon>Viridiplantae</taxon>
        <taxon>Streptophyta</taxon>
        <taxon>Embryophyta</taxon>
        <taxon>Tracheophyta</taxon>
        <taxon>Spermatophyta</taxon>
        <taxon>Magnoliopsida</taxon>
        <taxon>eudicotyledons</taxon>
        <taxon>Gunneridae</taxon>
        <taxon>Pentapetalae</taxon>
        <taxon>rosids</taxon>
        <taxon>fabids</taxon>
        <taxon>Fabales</taxon>
        <taxon>Fabaceae</taxon>
        <taxon>Papilionoideae</taxon>
        <taxon>50 kb inversion clade</taxon>
        <taxon>dalbergioids sensu lato</taxon>
        <taxon>Dalbergieae</taxon>
        <taxon>Pterocarpus clade</taxon>
        <taxon>Stylosanthes</taxon>
    </lineage>
</organism>
<accession>A0ABU6Q6R1</accession>
<dbReference type="Proteomes" id="UP001341840">
    <property type="component" value="Unassembled WGS sequence"/>
</dbReference>
<proteinExistence type="predicted"/>
<reference evidence="1 2" key="1">
    <citation type="journal article" date="2023" name="Plants (Basel)">
        <title>Bridging the Gap: Combining Genomics and Transcriptomics Approaches to Understand Stylosanthes scabra, an Orphan Legume from the Brazilian Caatinga.</title>
        <authorList>
            <person name="Ferreira-Neto J.R.C."/>
            <person name="da Silva M.D."/>
            <person name="Binneck E."/>
            <person name="de Melo N.F."/>
            <person name="da Silva R.H."/>
            <person name="de Melo A.L.T.M."/>
            <person name="Pandolfi V."/>
            <person name="Bustamante F.O."/>
            <person name="Brasileiro-Vidal A.C."/>
            <person name="Benko-Iseppon A.M."/>
        </authorList>
    </citation>
    <scope>NUCLEOTIDE SEQUENCE [LARGE SCALE GENOMIC DNA]</scope>
    <source>
        <tissue evidence="1">Leaves</tissue>
    </source>
</reference>